<dbReference type="OrthoDB" id="341474at2759"/>
<proteinExistence type="predicted"/>
<comment type="caution">
    <text evidence="2">The sequence shown here is derived from an EMBL/GenBank/DDBJ whole genome shotgun (WGS) entry which is preliminary data.</text>
</comment>
<accession>A0A9D5DGM6</accession>
<reference evidence="2" key="1">
    <citation type="submission" date="2022-10" db="EMBL/GenBank/DDBJ databases">
        <title>Adaptive evolution leads to modifications in subtelomeric GC content in a zoonotic Cryptosporidium species.</title>
        <authorList>
            <person name="Li J."/>
            <person name="Feng Y."/>
            <person name="Xiao L."/>
        </authorList>
    </citation>
    <scope>NUCLEOTIDE SEQUENCE</scope>
    <source>
        <strain evidence="2">33844</strain>
    </source>
</reference>
<feature type="coiled-coil region" evidence="1">
    <location>
        <begin position="55"/>
        <end position="82"/>
    </location>
</feature>
<organism evidence="2">
    <name type="scientific">Cryptosporidium canis</name>
    <dbReference type="NCBI Taxonomy" id="195482"/>
    <lineage>
        <taxon>Eukaryota</taxon>
        <taxon>Sar</taxon>
        <taxon>Alveolata</taxon>
        <taxon>Apicomplexa</taxon>
        <taxon>Conoidasida</taxon>
        <taxon>Coccidia</taxon>
        <taxon>Eucoccidiorida</taxon>
        <taxon>Eimeriorina</taxon>
        <taxon>Cryptosporidiidae</taxon>
        <taxon>Cryptosporidium</taxon>
    </lineage>
</organism>
<name>A0A9D5DGM6_9CRYT</name>
<dbReference type="Proteomes" id="UP001067231">
    <property type="component" value="Unassembled WGS sequence"/>
</dbReference>
<dbReference type="AlphaFoldDB" id="A0A9D5DGM6"/>
<protein>
    <submittedName>
        <fullName evidence="2">Uncharacterized protein</fullName>
    </submittedName>
</protein>
<gene>
    <name evidence="2" type="ORF">OJ253_3028</name>
</gene>
<keyword evidence="1" id="KW-0175">Coiled coil</keyword>
<dbReference type="EMBL" id="JAPCXC010000090">
    <property type="protein sequence ID" value="KAJ1605748.1"/>
    <property type="molecule type" value="Genomic_DNA"/>
</dbReference>
<sequence length="546" mass="62152">MESTKLVSRPSFKLDLGKINSRYETGFNDTNMCEVIDSKQMVSFSYSGSDARCDNTQVIEQLKRIEEENIRLREINEQLSRSLSMSTRSCSIGSNFNSFQQVDTQKSSSFLGYQSSITSRSTSLYPNLVNSLKSSVSDIIGDRPEIALCVTLSDDVYFLGLEPIHDGQSARVVLSKTPSYWSIKKIPHFWEGFSNIVSSVMKKGFLNTLSYWSFLRAPPSPKKNVKRWEGITIKYKGPIKEFRGYSLAGNDDGLFVYLQSEDDAYDNIFYCNFRRKKEKYSEDGEYMVDNRKSILNLLHANTRSYICIEPNSQRNGKNIMIKLSESKKNKLMFEEICASELLARQLLVSAEQISQEFDLANRDISKSLSFQTFGYYEQNTQRMNSLKHQEENFTSRTVELCVSAEGQNRFRRGSLADELSNDPSADGNRSFGNFFGDIGNLKYSPGEDMELNKGSASVECNKTSEEKPTESSRMCSPRIRASNIINDNVSGLEYHEVPLTRRLNVVYIPSTTAVLVHDLVDSEEELNNSTNNEQISDVEQEYFKVE</sequence>
<evidence type="ECO:0000313" key="2">
    <source>
        <dbReference type="EMBL" id="KAJ1605748.1"/>
    </source>
</evidence>
<evidence type="ECO:0000256" key="1">
    <source>
        <dbReference type="SAM" id="Coils"/>
    </source>
</evidence>